<reference evidence="1 2" key="1">
    <citation type="journal article" date="2009" name="PLoS Genet.">
        <title>The complete genome and proteome of Laribacter hongkongensis reveal potential mechanisms for adaptations to different temperatures and habitats.</title>
        <authorList>
            <person name="Woo P.C."/>
            <person name="Lau S.K."/>
            <person name="Tse H."/>
            <person name="Teng J.L."/>
            <person name="Curreem S.O."/>
            <person name="Tsang A.K."/>
            <person name="Fan R.Y."/>
            <person name="Wong G.K."/>
            <person name="Huang Y."/>
            <person name="Loman N.J."/>
            <person name="Snyder L.A."/>
            <person name="Cai J.J."/>
            <person name="Huang J.D."/>
            <person name="Mak W."/>
            <person name="Pallen M.J."/>
            <person name="Lok S."/>
            <person name="Yuen K.Y."/>
        </authorList>
    </citation>
    <scope>NUCLEOTIDE SEQUENCE [LARGE SCALE GENOMIC DNA]</scope>
    <source>
        <strain evidence="1 2">HLHK9</strain>
    </source>
</reference>
<dbReference type="AlphaFoldDB" id="C1D861"/>
<organism evidence="1 2">
    <name type="scientific">Laribacter hongkongensis (strain HLHK9)</name>
    <dbReference type="NCBI Taxonomy" id="557598"/>
    <lineage>
        <taxon>Bacteria</taxon>
        <taxon>Pseudomonadati</taxon>
        <taxon>Pseudomonadota</taxon>
        <taxon>Betaproteobacteria</taxon>
        <taxon>Neisseriales</taxon>
        <taxon>Aquaspirillaceae</taxon>
        <taxon>Laribacter</taxon>
    </lineage>
</organism>
<dbReference type="EMBL" id="CP001154">
    <property type="protein sequence ID" value="ACO74651.1"/>
    <property type="molecule type" value="Genomic_DNA"/>
</dbReference>
<protein>
    <submittedName>
        <fullName evidence="1">Uncharacterized protein</fullName>
    </submittedName>
</protein>
<dbReference type="STRING" id="557598.LHK_01666"/>
<gene>
    <name evidence="1" type="ordered locus">LHK_01666</name>
</gene>
<dbReference type="HOGENOM" id="CLU_1946112_0_0_4"/>
<accession>C1D861</accession>
<sequence>MAIFDGAYFDKKYGFRTSVKWAEDAALDAIKILESRFGSALDGSHPILSCLPSEKIKPALDSIRNKVVFEWAFKFERENLSVDLISEVACMFSSRGLQFPTLDEFVIAARMHQAGAFAGVLPLGIKTKD</sequence>
<name>C1D861_LARHH</name>
<dbReference type="Proteomes" id="UP000002010">
    <property type="component" value="Chromosome"/>
</dbReference>
<evidence type="ECO:0000313" key="2">
    <source>
        <dbReference type="Proteomes" id="UP000002010"/>
    </source>
</evidence>
<evidence type="ECO:0000313" key="1">
    <source>
        <dbReference type="EMBL" id="ACO74651.1"/>
    </source>
</evidence>
<dbReference type="KEGG" id="lhk:LHK_01666"/>
<keyword evidence="2" id="KW-1185">Reference proteome</keyword>
<proteinExistence type="predicted"/>
<dbReference type="RefSeq" id="WP_012697137.1">
    <property type="nucleotide sequence ID" value="NC_012559.1"/>
</dbReference>